<feature type="active site" evidence="4">
    <location>
        <position position="49"/>
    </location>
</feature>
<comment type="caution">
    <text evidence="7">The sequence shown here is derived from an EMBL/GenBank/DDBJ whole genome shotgun (WGS) entry which is preliminary data.</text>
</comment>
<dbReference type="NCBIfam" id="TIGR00401">
    <property type="entry name" value="msrA"/>
    <property type="match status" value="1"/>
</dbReference>
<dbReference type="RefSeq" id="WP_380867291.1">
    <property type="nucleotide sequence ID" value="NZ_JBHUMA010000004.1"/>
</dbReference>
<keyword evidence="1 4" id="KW-0560">Oxidoreductase</keyword>
<feature type="signal peptide" evidence="5">
    <location>
        <begin position="1"/>
        <end position="23"/>
    </location>
</feature>
<organism evidence="7 8">
    <name type="scientific">Sphingobacterium corticis</name>
    <dbReference type="NCBI Taxonomy" id="1812823"/>
    <lineage>
        <taxon>Bacteria</taxon>
        <taxon>Pseudomonadati</taxon>
        <taxon>Bacteroidota</taxon>
        <taxon>Sphingobacteriia</taxon>
        <taxon>Sphingobacteriales</taxon>
        <taxon>Sphingobacteriaceae</taxon>
        <taxon>Sphingobacterium</taxon>
    </lineage>
</organism>
<dbReference type="HAMAP" id="MF_01401">
    <property type="entry name" value="MsrA"/>
    <property type="match status" value="1"/>
</dbReference>
<comment type="similarity">
    <text evidence="4">Belongs to the MsrA Met sulfoxide reductase family.</text>
</comment>
<dbReference type="PROSITE" id="PS51257">
    <property type="entry name" value="PROKAR_LIPOPROTEIN"/>
    <property type="match status" value="1"/>
</dbReference>
<dbReference type="SUPFAM" id="SSF55068">
    <property type="entry name" value="Peptide methionine sulfoxide reductase"/>
    <property type="match status" value="1"/>
</dbReference>
<evidence type="ECO:0000256" key="2">
    <source>
        <dbReference type="ARBA" id="ARBA00047806"/>
    </source>
</evidence>
<dbReference type="EC" id="1.8.4.11" evidence="4"/>
<protein>
    <recommendedName>
        <fullName evidence="4">Peptide methionine sulfoxide reductase MsrA</fullName>
        <shortName evidence="4">Protein-methionine-S-oxide reductase</shortName>
        <ecNumber evidence="4">1.8.4.11</ecNumber>
    </recommendedName>
    <alternativeName>
        <fullName evidence="4">Peptide-methionine (S)-S-oxide reductase</fullName>
        <shortName evidence="4">Peptide Met(O) reductase</shortName>
    </alternativeName>
</protein>
<dbReference type="GO" id="GO:0008113">
    <property type="term" value="F:peptide-methionine (S)-S-oxide reductase activity"/>
    <property type="evidence" value="ECO:0007669"/>
    <property type="project" value="UniProtKB-EC"/>
</dbReference>
<evidence type="ECO:0000313" key="7">
    <source>
        <dbReference type="EMBL" id="MFD2597863.1"/>
    </source>
</evidence>
<dbReference type="InterPro" id="IPR036509">
    <property type="entry name" value="Met_Sox_Rdtase_MsrA_sf"/>
</dbReference>
<evidence type="ECO:0000313" key="8">
    <source>
        <dbReference type="Proteomes" id="UP001597393"/>
    </source>
</evidence>
<evidence type="ECO:0000256" key="1">
    <source>
        <dbReference type="ARBA" id="ARBA00023002"/>
    </source>
</evidence>
<accession>A0ABW5NJ06</accession>
<sequence length="215" mass="24369">MLQRTLLLLVCGLAFLTSCQASSNTSKPVMLDSLSENGDKQEAIMAAGCFWCIESSLNLLDGVDTVISGYIGGQGKNPTYSQVTTGQTGYAEAVKITYDPSVISYDELLQAFFQLHDPTQLNRQGNDVGTQYRSALFPLNTEQKEKAEYYIKKLNAEKVYDKKIVTTIEKANVFYPAEDYHQDYYNKNPNDRYCQFVVQPKMEKFKKVFAEKLKR</sequence>
<dbReference type="Pfam" id="PF01625">
    <property type="entry name" value="PMSR"/>
    <property type="match status" value="1"/>
</dbReference>
<dbReference type="Gene3D" id="3.30.1060.10">
    <property type="entry name" value="Peptide methionine sulphoxide reductase MsrA"/>
    <property type="match status" value="1"/>
</dbReference>
<name>A0ABW5NJ06_9SPHI</name>
<evidence type="ECO:0000259" key="6">
    <source>
        <dbReference type="Pfam" id="PF01625"/>
    </source>
</evidence>
<dbReference type="Proteomes" id="UP001597393">
    <property type="component" value="Unassembled WGS sequence"/>
</dbReference>
<feature type="domain" description="Peptide methionine sulphoxide reductase MsrA" evidence="6">
    <location>
        <begin position="42"/>
        <end position="195"/>
    </location>
</feature>
<comment type="catalytic activity">
    <reaction evidence="2 4">
        <text>L-methionyl-[protein] + [thioredoxin]-disulfide + H2O = L-methionyl-(S)-S-oxide-[protein] + [thioredoxin]-dithiol</text>
        <dbReference type="Rhea" id="RHEA:14217"/>
        <dbReference type="Rhea" id="RHEA-COMP:10698"/>
        <dbReference type="Rhea" id="RHEA-COMP:10700"/>
        <dbReference type="Rhea" id="RHEA-COMP:12313"/>
        <dbReference type="Rhea" id="RHEA-COMP:12315"/>
        <dbReference type="ChEBI" id="CHEBI:15377"/>
        <dbReference type="ChEBI" id="CHEBI:16044"/>
        <dbReference type="ChEBI" id="CHEBI:29950"/>
        <dbReference type="ChEBI" id="CHEBI:44120"/>
        <dbReference type="ChEBI" id="CHEBI:50058"/>
        <dbReference type="EC" id="1.8.4.11"/>
    </reaction>
</comment>
<keyword evidence="8" id="KW-1185">Reference proteome</keyword>
<comment type="function">
    <text evidence="4">Has an important function as a repair enzyme for proteins that have been inactivated by oxidation. Catalyzes the reversible oxidation-reduction of methionine sulfoxide in proteins to methionine.</text>
</comment>
<dbReference type="EMBL" id="JBHUMA010000004">
    <property type="protein sequence ID" value="MFD2597863.1"/>
    <property type="molecule type" value="Genomic_DNA"/>
</dbReference>
<dbReference type="PANTHER" id="PTHR43774:SF1">
    <property type="entry name" value="PEPTIDE METHIONINE SULFOXIDE REDUCTASE MSRA 2"/>
    <property type="match status" value="1"/>
</dbReference>
<comment type="catalytic activity">
    <reaction evidence="3 4">
        <text>[thioredoxin]-disulfide + L-methionine + H2O = L-methionine (S)-S-oxide + [thioredoxin]-dithiol</text>
        <dbReference type="Rhea" id="RHEA:19993"/>
        <dbReference type="Rhea" id="RHEA-COMP:10698"/>
        <dbReference type="Rhea" id="RHEA-COMP:10700"/>
        <dbReference type="ChEBI" id="CHEBI:15377"/>
        <dbReference type="ChEBI" id="CHEBI:29950"/>
        <dbReference type="ChEBI" id="CHEBI:50058"/>
        <dbReference type="ChEBI" id="CHEBI:57844"/>
        <dbReference type="ChEBI" id="CHEBI:58772"/>
        <dbReference type="EC" id="1.8.4.11"/>
    </reaction>
</comment>
<evidence type="ECO:0000256" key="3">
    <source>
        <dbReference type="ARBA" id="ARBA00048782"/>
    </source>
</evidence>
<dbReference type="InterPro" id="IPR002569">
    <property type="entry name" value="Met_Sox_Rdtase_MsrA_dom"/>
</dbReference>
<proteinExistence type="inferred from homology"/>
<evidence type="ECO:0000256" key="5">
    <source>
        <dbReference type="SAM" id="SignalP"/>
    </source>
</evidence>
<keyword evidence="5" id="KW-0732">Signal</keyword>
<dbReference type="PANTHER" id="PTHR43774">
    <property type="entry name" value="PEPTIDE METHIONINE SULFOXIDE REDUCTASE"/>
    <property type="match status" value="1"/>
</dbReference>
<gene>
    <name evidence="4 7" type="primary">msrA</name>
    <name evidence="7" type="ORF">ACFSQ3_02780</name>
</gene>
<evidence type="ECO:0000256" key="4">
    <source>
        <dbReference type="HAMAP-Rule" id="MF_01401"/>
    </source>
</evidence>
<feature type="chain" id="PRO_5046047890" description="Peptide methionine sulfoxide reductase MsrA" evidence="5">
    <location>
        <begin position="24"/>
        <end position="215"/>
    </location>
</feature>
<reference evidence="8" key="1">
    <citation type="journal article" date="2019" name="Int. J. Syst. Evol. Microbiol.">
        <title>The Global Catalogue of Microorganisms (GCM) 10K type strain sequencing project: providing services to taxonomists for standard genome sequencing and annotation.</title>
        <authorList>
            <consortium name="The Broad Institute Genomics Platform"/>
            <consortium name="The Broad Institute Genome Sequencing Center for Infectious Disease"/>
            <person name="Wu L."/>
            <person name="Ma J."/>
        </authorList>
    </citation>
    <scope>NUCLEOTIDE SEQUENCE [LARGE SCALE GENOMIC DNA]</scope>
    <source>
        <strain evidence="8">KCTC 42248</strain>
    </source>
</reference>